<dbReference type="Gene3D" id="4.10.240.10">
    <property type="entry name" value="Zn(2)-C6 fungal-type DNA-binding domain"/>
    <property type="match status" value="1"/>
</dbReference>
<comment type="caution">
    <text evidence="8">The sequence shown here is derived from an EMBL/GenBank/DDBJ whole genome shotgun (WGS) entry which is preliminary data.</text>
</comment>
<sequence>MADHLGRHASTDAAAQTPSSSTGTPNSRGTKRKDSDMEPATLKTEFSPGHPSTNLTHDSPVNYASDTANGKDANGTVKSTPGSAEKPSGKRIKTARACDSCRRKKIRCDVMDDGGPPMGSLNNGNGGLVCAHCRQYGFECTFFLPITETRFKKKYQREAEEAAAAAAAVAAASGANGMIPTQAGLHASGYAVTHPAYPGMMVTQPYMGALHNPAGFHAVQASLAQQQGWSARVMSQQAQHSQLPRVNAAQQHQQHQQNSISGQPPQRQMSLPDPATQQQRRSPSHTPPPDTRVLGPTSIAYLVHSTAFIPGGALEAHDIKHNQTFEVGASGDGIIRFHRARIPARSGSEADKAAAVAADQDEEEVTRIPESIKGRLAGDVAEKLVNTYFEKIATLYPVVTKSEFLHLSPTPPLLLYAICGVAALSREVPREVRGAVRMTINALFRENDFLSSSNTVTVRALLVMAAHADLHGPAALQSGTRCWNRTGAAIRMAQDLGLHRDASGKDDLSHDAFFLEQKRRIWGCCVTADRLQSISLGHPMMIDLTDCDVRLPSPYEILRSSNDLPSDPTTDRPFAFNTEMLKLTILFGRVMKTIYSPTGLMNATDEEILSLLRDIDAWKAALPSELVFKGADSSAPAGILHVGFACLMMLFFRVFMRISYICPTHLKFSLTIERMSSLIQYSTEAIAFVDKNDFYLDTMQIVSYCLVSCATVQYHAFVRRGDQNALTQLKKVNGIMARYRRENHEPDDISMRGKAASVISLLCDSAVGVYENTPSGGTLNPTAGVTNRKSRENVRGIVFKPDASRPGGGVYVAADQRLMLQDLPKGTIIMQETQDGSRVPALVRTGTEDNGGWQTYEQYRAALGLSTGKDGRDNFAAALANGGFAMLNSVNAPALASSQPSTSGAAADQAQIPGSSAIASSIPAFTSSTPATAGGSLVGEGTGAADIGLNLTHLGGDVYQDAQGQPVTRSGTRLLTMVPIGPDGSSAGNPFLDSNLFASLIESGSGGNSNASGEVNSSGGFFNNMTNLGFGGSGGAQLSVAKNAITPASPNFNFNPHLNNAYWAPAEFVSDPSSGLGSGGDGIGAGGVNGVVPGGGNAAASSMFGSRLDASMLDGIPGAPLDFANWDAFFSRMHQGDAGSIATQRHQPVEEPSQQPSLHESGGSGAGGDGTGFAHTTFGIEAQMMDAGRF</sequence>
<name>A0A4V6EU66_9BASI</name>
<evidence type="ECO:0000256" key="4">
    <source>
        <dbReference type="ARBA" id="ARBA00023163"/>
    </source>
</evidence>
<evidence type="ECO:0000313" key="8">
    <source>
        <dbReference type="EMBL" id="TKY89459.1"/>
    </source>
</evidence>
<feature type="compositionally biased region" description="Polar residues" evidence="6">
    <location>
        <begin position="232"/>
        <end position="244"/>
    </location>
</feature>
<dbReference type="RefSeq" id="XP_029741444.1">
    <property type="nucleotide sequence ID" value="XM_029882589.1"/>
</dbReference>
<feature type="compositionally biased region" description="Polar residues" evidence="6">
    <location>
        <begin position="259"/>
        <end position="281"/>
    </location>
</feature>
<proteinExistence type="predicted"/>
<dbReference type="SMART" id="SM00066">
    <property type="entry name" value="GAL4"/>
    <property type="match status" value="1"/>
</dbReference>
<dbReference type="InterPro" id="IPR001138">
    <property type="entry name" value="Zn2Cys6_DnaBD"/>
</dbReference>
<evidence type="ECO:0000313" key="9">
    <source>
        <dbReference type="Proteomes" id="UP000306050"/>
    </source>
</evidence>
<dbReference type="PROSITE" id="PS50048">
    <property type="entry name" value="ZN2_CY6_FUNGAL_2"/>
    <property type="match status" value="1"/>
</dbReference>
<dbReference type="Pfam" id="PF00172">
    <property type="entry name" value="Zn_clus"/>
    <property type="match status" value="1"/>
</dbReference>
<dbReference type="SUPFAM" id="SSF57701">
    <property type="entry name" value="Zn2/Cys6 DNA-binding domain"/>
    <property type="match status" value="1"/>
</dbReference>
<dbReference type="OrthoDB" id="4161332at2759"/>
<dbReference type="InterPro" id="IPR036864">
    <property type="entry name" value="Zn2-C6_fun-type_DNA-bd_sf"/>
</dbReference>
<keyword evidence="9" id="KW-1185">Reference proteome</keyword>
<feature type="compositionally biased region" description="Polar residues" evidence="6">
    <location>
        <begin position="1141"/>
        <end position="1158"/>
    </location>
</feature>
<dbReference type="GeneID" id="40724885"/>
<dbReference type="InterPro" id="IPR050797">
    <property type="entry name" value="Carb_Metab_Trans_Reg"/>
</dbReference>
<dbReference type="GO" id="GO:0003677">
    <property type="term" value="F:DNA binding"/>
    <property type="evidence" value="ECO:0007669"/>
    <property type="project" value="UniProtKB-KW"/>
</dbReference>
<dbReference type="CDD" id="cd00067">
    <property type="entry name" value="GAL4"/>
    <property type="match status" value="1"/>
</dbReference>
<keyword evidence="3" id="KW-0238">DNA-binding</keyword>
<feature type="region of interest" description="Disordered" evidence="6">
    <location>
        <begin position="232"/>
        <end position="295"/>
    </location>
</feature>
<dbReference type="GO" id="GO:0006351">
    <property type="term" value="P:DNA-templated transcription"/>
    <property type="evidence" value="ECO:0007669"/>
    <property type="project" value="InterPro"/>
</dbReference>
<accession>A0A4V6EU66</accession>
<dbReference type="KEGG" id="sgra:EX895_001990"/>
<keyword evidence="5" id="KW-0539">Nucleus</keyword>
<evidence type="ECO:0000256" key="6">
    <source>
        <dbReference type="SAM" id="MobiDB-lite"/>
    </source>
</evidence>
<dbReference type="Proteomes" id="UP000306050">
    <property type="component" value="Chromosome SGRAM_12"/>
</dbReference>
<dbReference type="Pfam" id="PF04082">
    <property type="entry name" value="Fungal_trans"/>
    <property type="match status" value="1"/>
</dbReference>
<evidence type="ECO:0000256" key="5">
    <source>
        <dbReference type="ARBA" id="ARBA00023242"/>
    </source>
</evidence>
<feature type="compositionally biased region" description="Polar residues" evidence="6">
    <location>
        <begin position="13"/>
        <end position="28"/>
    </location>
</feature>
<dbReference type="CDD" id="cd12148">
    <property type="entry name" value="fungal_TF_MHR"/>
    <property type="match status" value="1"/>
</dbReference>
<evidence type="ECO:0000259" key="7">
    <source>
        <dbReference type="PROSITE" id="PS50048"/>
    </source>
</evidence>
<keyword evidence="2" id="KW-0805">Transcription regulation</keyword>
<evidence type="ECO:0000256" key="3">
    <source>
        <dbReference type="ARBA" id="ARBA00023125"/>
    </source>
</evidence>
<dbReference type="SMART" id="SM00906">
    <property type="entry name" value="Fungal_trans"/>
    <property type="match status" value="1"/>
</dbReference>
<feature type="compositionally biased region" description="Low complexity" evidence="6">
    <location>
        <begin position="247"/>
        <end position="258"/>
    </location>
</feature>
<feature type="compositionally biased region" description="Basic and acidic residues" evidence="6">
    <location>
        <begin position="1"/>
        <end position="10"/>
    </location>
</feature>
<feature type="compositionally biased region" description="Gly residues" evidence="6">
    <location>
        <begin position="1162"/>
        <end position="1171"/>
    </location>
</feature>
<dbReference type="InterPro" id="IPR007219">
    <property type="entry name" value="XnlR_reg_dom"/>
</dbReference>
<dbReference type="EMBL" id="SRRM01000005">
    <property type="protein sequence ID" value="TKY89459.1"/>
    <property type="molecule type" value="Genomic_DNA"/>
</dbReference>
<feature type="compositionally biased region" description="Polar residues" evidence="6">
    <location>
        <begin position="50"/>
        <end position="68"/>
    </location>
</feature>
<dbReference type="AlphaFoldDB" id="A0A4V6EU66"/>
<feature type="region of interest" description="Disordered" evidence="6">
    <location>
        <begin position="1138"/>
        <end position="1175"/>
    </location>
</feature>
<dbReference type="PANTHER" id="PTHR31668">
    <property type="entry name" value="GLUCOSE TRANSPORT TRANSCRIPTION REGULATOR RGT1-RELATED-RELATED"/>
    <property type="match status" value="1"/>
</dbReference>
<dbReference type="GO" id="GO:0008270">
    <property type="term" value="F:zinc ion binding"/>
    <property type="evidence" value="ECO:0007669"/>
    <property type="project" value="InterPro"/>
</dbReference>
<dbReference type="PANTHER" id="PTHR31668:SF26">
    <property type="entry name" value="GLUCOSE TRANSPORT TRANSCRIPTION REGULATOR RGT1-RELATED"/>
    <property type="match status" value="1"/>
</dbReference>
<feature type="region of interest" description="Disordered" evidence="6">
    <location>
        <begin position="1"/>
        <end position="92"/>
    </location>
</feature>
<evidence type="ECO:0000256" key="2">
    <source>
        <dbReference type="ARBA" id="ARBA00023015"/>
    </source>
</evidence>
<gene>
    <name evidence="8" type="ORF">EX895_001990</name>
</gene>
<organism evidence="8 9">
    <name type="scientific">Sporisorium graminicola</name>
    <dbReference type="NCBI Taxonomy" id="280036"/>
    <lineage>
        <taxon>Eukaryota</taxon>
        <taxon>Fungi</taxon>
        <taxon>Dikarya</taxon>
        <taxon>Basidiomycota</taxon>
        <taxon>Ustilaginomycotina</taxon>
        <taxon>Ustilaginomycetes</taxon>
        <taxon>Ustilaginales</taxon>
        <taxon>Ustilaginaceae</taxon>
        <taxon>Sporisorium</taxon>
    </lineage>
</organism>
<keyword evidence="1" id="KW-0479">Metal-binding</keyword>
<feature type="domain" description="Zn(2)-C6 fungal-type" evidence="7">
    <location>
        <begin position="97"/>
        <end position="142"/>
    </location>
</feature>
<dbReference type="GO" id="GO:0000981">
    <property type="term" value="F:DNA-binding transcription factor activity, RNA polymerase II-specific"/>
    <property type="evidence" value="ECO:0007669"/>
    <property type="project" value="InterPro"/>
</dbReference>
<keyword evidence="4" id="KW-0804">Transcription</keyword>
<protein>
    <recommendedName>
        <fullName evidence="7">Zn(2)-C6 fungal-type domain-containing protein</fullName>
    </recommendedName>
</protein>
<evidence type="ECO:0000256" key="1">
    <source>
        <dbReference type="ARBA" id="ARBA00022723"/>
    </source>
</evidence>
<reference evidence="8 9" key="1">
    <citation type="submission" date="2019-05" db="EMBL/GenBank/DDBJ databases">
        <title>Sporisorium graminicola CBS 10092 draft sequencing and annotation.</title>
        <authorList>
            <person name="Solano-Gonzalez S."/>
            <person name="Caddick M.X."/>
            <person name="Darby A."/>
        </authorList>
    </citation>
    <scope>NUCLEOTIDE SEQUENCE [LARGE SCALE GENOMIC DNA]</scope>
    <source>
        <strain evidence="8 9">CBS 10092</strain>
    </source>
</reference>